<dbReference type="Pfam" id="PF12720">
    <property type="entry name" value="DUF3807"/>
    <property type="match status" value="1"/>
</dbReference>
<organism evidence="2 3">
    <name type="scientific">Elsinoe australis</name>
    <dbReference type="NCBI Taxonomy" id="40998"/>
    <lineage>
        <taxon>Eukaryota</taxon>
        <taxon>Fungi</taxon>
        <taxon>Dikarya</taxon>
        <taxon>Ascomycota</taxon>
        <taxon>Pezizomycotina</taxon>
        <taxon>Dothideomycetes</taxon>
        <taxon>Dothideomycetidae</taxon>
        <taxon>Myriangiales</taxon>
        <taxon>Elsinoaceae</taxon>
        <taxon>Elsinoe</taxon>
    </lineage>
</organism>
<dbReference type="AlphaFoldDB" id="A0A4U7B854"/>
<evidence type="ECO:0000256" key="1">
    <source>
        <dbReference type="SAM" id="MobiDB-lite"/>
    </source>
</evidence>
<feature type="compositionally biased region" description="Basic and acidic residues" evidence="1">
    <location>
        <begin position="179"/>
        <end position="192"/>
    </location>
</feature>
<comment type="caution">
    <text evidence="2">The sequence shown here is derived from an EMBL/GenBank/DDBJ whole genome shotgun (WGS) entry which is preliminary data.</text>
</comment>
<proteinExistence type="predicted"/>
<protein>
    <submittedName>
        <fullName evidence="2">Uncharacterized protein</fullName>
    </submittedName>
</protein>
<feature type="compositionally biased region" description="Basic residues" evidence="1">
    <location>
        <begin position="146"/>
        <end position="172"/>
    </location>
</feature>
<dbReference type="PANTHER" id="PTHR40642:SF1">
    <property type="entry name" value="YALI0F31295P"/>
    <property type="match status" value="1"/>
</dbReference>
<dbReference type="Proteomes" id="UP000308133">
    <property type="component" value="Unassembled WGS sequence"/>
</dbReference>
<dbReference type="PANTHER" id="PTHR40642">
    <property type="entry name" value="YALI0F31295P"/>
    <property type="match status" value="1"/>
</dbReference>
<feature type="region of interest" description="Disordered" evidence="1">
    <location>
        <begin position="134"/>
        <end position="252"/>
    </location>
</feature>
<feature type="compositionally biased region" description="Basic and acidic residues" evidence="1">
    <location>
        <begin position="236"/>
        <end position="245"/>
    </location>
</feature>
<dbReference type="EMBL" id="PTQR01000006">
    <property type="protein sequence ID" value="TKX27269.1"/>
    <property type="molecule type" value="Genomic_DNA"/>
</dbReference>
<sequence length="252" mass="29265">MAATSVPTVTEEDLYAFHSKHFPCSHPPRQLFTSDGYTEQDEDGLGWYPDGVKRTITDEQVAIFRHSEVFKVIREREIAAAAISDEHKNEQQISAAKPGINAQQNIRREYSRQPVPLKDLQMSEVDQDTTGTIVHNDMMDSSNKGRPQKQKSAKHTKNWRKKRNVAKRKRQARAAQEQDQARNDDLSHDDQPQRASDASLDPQREPSNVVPKRKWTEYIDDDEDHPDQRTHRRRARELDEHREETTELAYDD</sequence>
<gene>
    <name evidence="2" type="ORF">C1H76_0563</name>
</gene>
<evidence type="ECO:0000313" key="2">
    <source>
        <dbReference type="EMBL" id="TKX27269.1"/>
    </source>
</evidence>
<reference evidence="2 3" key="1">
    <citation type="submission" date="2018-02" db="EMBL/GenBank/DDBJ databases">
        <title>Draft genome sequences of Elsinoe sp., causing black scab on jojoba.</title>
        <authorList>
            <person name="Stodart B."/>
            <person name="Jeffress S."/>
            <person name="Ash G."/>
            <person name="Arun Chinnappa K."/>
        </authorList>
    </citation>
    <scope>NUCLEOTIDE SEQUENCE [LARGE SCALE GENOMIC DNA]</scope>
    <source>
        <strain evidence="2 3">Hillstone_2</strain>
    </source>
</reference>
<name>A0A4U7B854_9PEZI</name>
<feature type="compositionally biased region" description="Polar residues" evidence="1">
    <location>
        <begin position="134"/>
        <end position="145"/>
    </location>
</feature>
<dbReference type="InterPro" id="IPR024526">
    <property type="entry name" value="DUF3807"/>
</dbReference>
<evidence type="ECO:0000313" key="3">
    <source>
        <dbReference type="Proteomes" id="UP000308133"/>
    </source>
</evidence>
<accession>A0A4U7B854</accession>